<dbReference type="GO" id="GO:0006631">
    <property type="term" value="P:fatty acid metabolic process"/>
    <property type="evidence" value="ECO:0007669"/>
    <property type="project" value="TreeGrafter"/>
</dbReference>
<evidence type="ECO:0000256" key="2">
    <source>
        <dbReference type="ARBA" id="ARBA00023121"/>
    </source>
</evidence>
<keyword evidence="2" id="KW-0446">Lipid-binding</keyword>
<dbReference type="PANTHER" id="PTHR23310:SF62">
    <property type="entry name" value="ACYL-COA BINDING PROTEIN 1, ISOFORM A"/>
    <property type="match status" value="1"/>
</dbReference>
<evidence type="ECO:0000259" key="3">
    <source>
        <dbReference type="PROSITE" id="PS51228"/>
    </source>
</evidence>
<dbReference type="PROSITE" id="PS00880">
    <property type="entry name" value="ACB_1"/>
    <property type="match status" value="1"/>
</dbReference>
<dbReference type="PRINTS" id="PR00689">
    <property type="entry name" value="ACOABINDINGP"/>
</dbReference>
<dbReference type="InterPro" id="IPR014352">
    <property type="entry name" value="FERM/acyl-CoA-bd_prot_sf"/>
</dbReference>
<dbReference type="OrthoDB" id="346910at2759"/>
<name>A0A024T8A5_9STRA</name>
<dbReference type="eggNOG" id="KOG0817">
    <property type="taxonomic scope" value="Eukaryota"/>
</dbReference>
<reference evidence="4" key="1">
    <citation type="submission" date="2013-12" db="EMBL/GenBank/DDBJ databases">
        <title>The Genome Sequence of Aphanomyces invadans NJM9701.</title>
        <authorList>
            <consortium name="The Broad Institute Genomics Platform"/>
            <person name="Russ C."/>
            <person name="Tyler B."/>
            <person name="van West P."/>
            <person name="Dieguez-Uribeondo J."/>
            <person name="Young S.K."/>
            <person name="Zeng Q."/>
            <person name="Gargeya S."/>
            <person name="Fitzgerald M."/>
            <person name="Abouelleil A."/>
            <person name="Alvarado L."/>
            <person name="Chapman S.B."/>
            <person name="Gainer-Dewar J."/>
            <person name="Goldberg J."/>
            <person name="Griggs A."/>
            <person name="Gujja S."/>
            <person name="Hansen M."/>
            <person name="Howarth C."/>
            <person name="Imamovic A."/>
            <person name="Ireland A."/>
            <person name="Larimer J."/>
            <person name="McCowan C."/>
            <person name="Murphy C."/>
            <person name="Pearson M."/>
            <person name="Poon T.W."/>
            <person name="Priest M."/>
            <person name="Roberts A."/>
            <person name="Saif S."/>
            <person name="Shea T."/>
            <person name="Sykes S."/>
            <person name="Wortman J."/>
            <person name="Nusbaum C."/>
            <person name="Birren B."/>
        </authorList>
    </citation>
    <scope>NUCLEOTIDE SEQUENCE [LARGE SCALE GENOMIC DNA]</scope>
    <source>
        <strain evidence="4">NJM9701</strain>
    </source>
</reference>
<dbReference type="SUPFAM" id="SSF47027">
    <property type="entry name" value="Acyl-CoA binding protein"/>
    <property type="match status" value="1"/>
</dbReference>
<dbReference type="PANTHER" id="PTHR23310">
    <property type="entry name" value="ACYL-COA-BINDING PROTEIN, ACBP"/>
    <property type="match status" value="1"/>
</dbReference>
<evidence type="ECO:0000256" key="1">
    <source>
        <dbReference type="ARBA" id="ARBA00005567"/>
    </source>
</evidence>
<dbReference type="GeneID" id="20092041"/>
<accession>A0A024T8A5</accession>
<dbReference type="Pfam" id="PF00887">
    <property type="entry name" value="ACBP"/>
    <property type="match status" value="1"/>
</dbReference>
<evidence type="ECO:0000313" key="4">
    <source>
        <dbReference type="EMBL" id="ETV90179.1"/>
    </source>
</evidence>
<organism evidence="4">
    <name type="scientific">Aphanomyces invadans</name>
    <dbReference type="NCBI Taxonomy" id="157072"/>
    <lineage>
        <taxon>Eukaryota</taxon>
        <taxon>Sar</taxon>
        <taxon>Stramenopiles</taxon>
        <taxon>Oomycota</taxon>
        <taxon>Saprolegniomycetes</taxon>
        <taxon>Saprolegniales</taxon>
        <taxon>Verrucalvaceae</taxon>
        <taxon>Aphanomyces</taxon>
    </lineage>
</organism>
<dbReference type="GO" id="GO:0000062">
    <property type="term" value="F:fatty-acyl-CoA binding"/>
    <property type="evidence" value="ECO:0007669"/>
    <property type="project" value="InterPro"/>
</dbReference>
<comment type="similarity">
    <text evidence="1">Belongs to the ACBP family.</text>
</comment>
<feature type="domain" description="ACB" evidence="3">
    <location>
        <begin position="1"/>
        <end position="82"/>
    </location>
</feature>
<gene>
    <name evidence="4" type="ORF">H310_14991</name>
</gene>
<dbReference type="VEuPathDB" id="FungiDB:H310_14991"/>
<dbReference type="InterPro" id="IPR000582">
    <property type="entry name" value="Acyl-CoA-binding_protein"/>
</dbReference>
<sequence length="115" mass="12542">MAVSTFEEAVAAIKDWNPTNQPSNDEKLAIYALYKQATVGDATGDRPGIFNMTARAKYDAWAAKKGLSQDDAKAAMSSPYLLHSLAECITCEFVCPCDVLPIRPCDSLHPCNKPF</sequence>
<dbReference type="PROSITE" id="PS51228">
    <property type="entry name" value="ACB_2"/>
    <property type="match status" value="1"/>
</dbReference>
<dbReference type="Gene3D" id="1.20.80.10">
    <property type="match status" value="1"/>
</dbReference>
<dbReference type="RefSeq" id="XP_008881190.1">
    <property type="nucleotide sequence ID" value="XM_008882968.1"/>
</dbReference>
<proteinExistence type="inferred from homology"/>
<dbReference type="EMBL" id="KI914071">
    <property type="protein sequence ID" value="ETV90179.1"/>
    <property type="molecule type" value="Genomic_DNA"/>
</dbReference>
<dbReference type="InterPro" id="IPR035984">
    <property type="entry name" value="Acyl-CoA-binding_sf"/>
</dbReference>
<dbReference type="AlphaFoldDB" id="A0A024T8A5"/>
<dbReference type="InterPro" id="IPR022408">
    <property type="entry name" value="Acyl-CoA-binding_prot_CS"/>
</dbReference>
<protein>
    <recommendedName>
        <fullName evidence="3">ACB domain-containing protein</fullName>
    </recommendedName>
</protein>
<dbReference type="STRING" id="157072.A0A024T8A5"/>